<reference evidence="2 3" key="2">
    <citation type="journal article" date="2019" name="G3 (Bethesda)">
        <title>Hybrid Assembly of the Genome of the Entomopathogenic Nematode Steinernema carpocapsae Identifies the X-Chromosome.</title>
        <authorList>
            <person name="Serra L."/>
            <person name="Macchietto M."/>
            <person name="Macias-Munoz A."/>
            <person name="McGill C.J."/>
            <person name="Rodriguez I.M."/>
            <person name="Rodriguez B."/>
            <person name="Murad R."/>
            <person name="Mortazavi A."/>
        </authorList>
    </citation>
    <scope>NUCLEOTIDE SEQUENCE [LARGE SCALE GENOMIC DNA]</scope>
    <source>
        <strain evidence="2 3">ALL</strain>
    </source>
</reference>
<protein>
    <submittedName>
        <fullName evidence="2">Uncharacterized protein</fullName>
    </submittedName>
</protein>
<keyword evidence="3" id="KW-1185">Reference proteome</keyword>
<comment type="caution">
    <text evidence="2">The sequence shown here is derived from an EMBL/GenBank/DDBJ whole genome shotgun (WGS) entry which is preliminary data.</text>
</comment>
<dbReference type="Proteomes" id="UP000298663">
    <property type="component" value="Unassembled WGS sequence"/>
</dbReference>
<evidence type="ECO:0000313" key="3">
    <source>
        <dbReference type="Proteomes" id="UP000298663"/>
    </source>
</evidence>
<sequence length="79" mass="9369">MTLEVSRLPIFFAPLAINKKELVYPDHLRTSFIIVCSLCFGFLAAYYAWKLRRRNPSLVEANWRRCIVARRSFHKILQL</sequence>
<feature type="transmembrane region" description="Helical" evidence="1">
    <location>
        <begin position="30"/>
        <end position="49"/>
    </location>
</feature>
<keyword evidence="1" id="KW-0812">Transmembrane</keyword>
<dbReference type="EMBL" id="AZBU02000011">
    <property type="protein sequence ID" value="TKR60454.1"/>
    <property type="molecule type" value="Genomic_DNA"/>
</dbReference>
<organism evidence="2 3">
    <name type="scientific">Steinernema carpocapsae</name>
    <name type="common">Entomopathogenic nematode</name>
    <dbReference type="NCBI Taxonomy" id="34508"/>
    <lineage>
        <taxon>Eukaryota</taxon>
        <taxon>Metazoa</taxon>
        <taxon>Ecdysozoa</taxon>
        <taxon>Nematoda</taxon>
        <taxon>Chromadorea</taxon>
        <taxon>Rhabditida</taxon>
        <taxon>Tylenchina</taxon>
        <taxon>Panagrolaimomorpha</taxon>
        <taxon>Strongyloidoidea</taxon>
        <taxon>Steinernematidae</taxon>
        <taxon>Steinernema</taxon>
    </lineage>
</organism>
<evidence type="ECO:0000256" key="1">
    <source>
        <dbReference type="SAM" id="Phobius"/>
    </source>
</evidence>
<accession>A0A4U5LW93</accession>
<keyword evidence="1" id="KW-1133">Transmembrane helix</keyword>
<reference evidence="2 3" key="1">
    <citation type="journal article" date="2015" name="Genome Biol.">
        <title>Comparative genomics of Steinernema reveals deeply conserved gene regulatory networks.</title>
        <authorList>
            <person name="Dillman A.R."/>
            <person name="Macchietto M."/>
            <person name="Porter C.F."/>
            <person name="Rogers A."/>
            <person name="Williams B."/>
            <person name="Antoshechkin I."/>
            <person name="Lee M.M."/>
            <person name="Goodwin Z."/>
            <person name="Lu X."/>
            <person name="Lewis E.E."/>
            <person name="Goodrich-Blair H."/>
            <person name="Stock S.P."/>
            <person name="Adams B.J."/>
            <person name="Sternberg P.W."/>
            <person name="Mortazavi A."/>
        </authorList>
    </citation>
    <scope>NUCLEOTIDE SEQUENCE [LARGE SCALE GENOMIC DNA]</scope>
    <source>
        <strain evidence="2 3">ALL</strain>
    </source>
</reference>
<evidence type="ECO:0000313" key="2">
    <source>
        <dbReference type="EMBL" id="TKR60454.1"/>
    </source>
</evidence>
<keyword evidence="1" id="KW-0472">Membrane</keyword>
<name>A0A4U5LW93_STECR</name>
<proteinExistence type="predicted"/>
<dbReference type="AlphaFoldDB" id="A0A4U5LW93"/>
<gene>
    <name evidence="2" type="ORF">L596_027699</name>
</gene>